<feature type="transmembrane region" description="Helical" evidence="9">
    <location>
        <begin position="24"/>
        <end position="45"/>
    </location>
</feature>
<dbReference type="GO" id="GO:0005886">
    <property type="term" value="C:plasma membrane"/>
    <property type="evidence" value="ECO:0007669"/>
    <property type="project" value="UniProtKB-SubCell"/>
</dbReference>
<comment type="subcellular location">
    <subcellularLocation>
        <location evidence="1 9">Cell inner membrane</location>
        <topology evidence="1 9">Multi-pass membrane protein</topology>
    </subcellularLocation>
</comment>
<keyword evidence="7 9" id="KW-0472">Membrane</keyword>
<evidence type="ECO:0000256" key="8">
    <source>
        <dbReference type="ARBA" id="ARBA00038436"/>
    </source>
</evidence>
<dbReference type="AlphaFoldDB" id="A0A4R8G0R3"/>
<keyword evidence="3" id="KW-1003">Cell membrane</keyword>
<accession>A0A4R8G0R3</accession>
<evidence type="ECO:0000313" key="12">
    <source>
        <dbReference type="Proteomes" id="UP000294489"/>
    </source>
</evidence>
<feature type="transmembrane region" description="Helical" evidence="9">
    <location>
        <begin position="57"/>
        <end position="73"/>
    </location>
</feature>
<evidence type="ECO:0000313" key="11">
    <source>
        <dbReference type="EMBL" id="TDX28642.1"/>
    </source>
</evidence>
<sequence>MNRASSVPAPLAWIDVVTERLGKALAWLIIVMMLIQFLIVVLRYIFNFNSIPMQESVMYMHAVVFLLAASYTLKHDGHVRVDIFYRGFSARRKAWVDLFGTLFLLFPVMIFIFVSSLGYVGKSWAIFEGSPDTGGIPAVFLLKTLIPVFAVLMILQGVAELIRNVLIITGRITPPPHDDDHLEERV</sequence>
<dbReference type="Pfam" id="PF04290">
    <property type="entry name" value="DctQ"/>
    <property type="match status" value="1"/>
</dbReference>
<organism evidence="11 12">
    <name type="scientific">Modicisalibacter xianhensis</name>
    <dbReference type="NCBI Taxonomy" id="442341"/>
    <lineage>
        <taxon>Bacteria</taxon>
        <taxon>Pseudomonadati</taxon>
        <taxon>Pseudomonadota</taxon>
        <taxon>Gammaproteobacteria</taxon>
        <taxon>Oceanospirillales</taxon>
        <taxon>Halomonadaceae</taxon>
        <taxon>Modicisalibacter</taxon>
    </lineage>
</organism>
<evidence type="ECO:0000256" key="3">
    <source>
        <dbReference type="ARBA" id="ARBA00022475"/>
    </source>
</evidence>
<evidence type="ECO:0000256" key="9">
    <source>
        <dbReference type="RuleBase" id="RU369079"/>
    </source>
</evidence>
<dbReference type="InterPro" id="IPR007387">
    <property type="entry name" value="TRAP_DctQ"/>
</dbReference>
<protein>
    <recommendedName>
        <fullName evidence="9">TRAP transporter small permease protein</fullName>
    </recommendedName>
</protein>
<comment type="similarity">
    <text evidence="8 9">Belongs to the TRAP transporter small permease family.</text>
</comment>
<feature type="transmembrane region" description="Helical" evidence="9">
    <location>
        <begin position="94"/>
        <end position="114"/>
    </location>
</feature>
<proteinExistence type="inferred from homology"/>
<reference evidence="11 12" key="1">
    <citation type="submission" date="2019-03" db="EMBL/GenBank/DDBJ databases">
        <title>Freshwater and sediment microbial communities from various areas in North America, analyzing microbe dynamics in response to fracking.</title>
        <authorList>
            <person name="Lamendella R."/>
        </authorList>
    </citation>
    <scope>NUCLEOTIDE SEQUENCE [LARGE SCALE GENOMIC DNA]</scope>
    <source>
        <strain evidence="11 12">6_TX</strain>
    </source>
</reference>
<keyword evidence="4 9" id="KW-0997">Cell inner membrane</keyword>
<dbReference type="InterPro" id="IPR055348">
    <property type="entry name" value="DctQ"/>
</dbReference>
<dbReference type="GO" id="GO:0022857">
    <property type="term" value="F:transmembrane transporter activity"/>
    <property type="evidence" value="ECO:0007669"/>
    <property type="project" value="UniProtKB-UniRule"/>
</dbReference>
<dbReference type="Proteomes" id="UP000294489">
    <property type="component" value="Unassembled WGS sequence"/>
</dbReference>
<feature type="domain" description="Tripartite ATP-independent periplasmic transporters DctQ component" evidence="10">
    <location>
        <begin position="32"/>
        <end position="165"/>
    </location>
</feature>
<comment type="function">
    <text evidence="9">Part of the tripartite ATP-independent periplasmic (TRAP) transport system.</text>
</comment>
<evidence type="ECO:0000256" key="5">
    <source>
        <dbReference type="ARBA" id="ARBA00022692"/>
    </source>
</evidence>
<feature type="transmembrane region" description="Helical" evidence="9">
    <location>
        <begin position="134"/>
        <end position="155"/>
    </location>
</feature>
<evidence type="ECO:0000256" key="1">
    <source>
        <dbReference type="ARBA" id="ARBA00004429"/>
    </source>
</evidence>
<dbReference type="PANTHER" id="PTHR35011">
    <property type="entry name" value="2,3-DIKETO-L-GULONATE TRAP TRANSPORTER SMALL PERMEASE PROTEIN YIAM"/>
    <property type="match status" value="1"/>
</dbReference>
<evidence type="ECO:0000256" key="7">
    <source>
        <dbReference type="ARBA" id="ARBA00023136"/>
    </source>
</evidence>
<gene>
    <name evidence="11" type="ORF">DFO67_10921</name>
</gene>
<evidence type="ECO:0000256" key="4">
    <source>
        <dbReference type="ARBA" id="ARBA00022519"/>
    </source>
</evidence>
<dbReference type="EMBL" id="SOEC01000009">
    <property type="protein sequence ID" value="TDX28642.1"/>
    <property type="molecule type" value="Genomic_DNA"/>
</dbReference>
<comment type="subunit">
    <text evidence="9">The complex comprises the extracytoplasmic solute receptor protein and the two transmembrane proteins.</text>
</comment>
<evidence type="ECO:0000256" key="6">
    <source>
        <dbReference type="ARBA" id="ARBA00022989"/>
    </source>
</evidence>
<evidence type="ECO:0000259" key="10">
    <source>
        <dbReference type="Pfam" id="PF04290"/>
    </source>
</evidence>
<comment type="caution">
    <text evidence="11">The sequence shown here is derived from an EMBL/GenBank/DDBJ whole genome shotgun (WGS) entry which is preliminary data.</text>
</comment>
<evidence type="ECO:0000256" key="2">
    <source>
        <dbReference type="ARBA" id="ARBA00022448"/>
    </source>
</evidence>
<keyword evidence="2 9" id="KW-0813">Transport</keyword>
<dbReference type="RefSeq" id="WP_134018040.1">
    <property type="nucleotide sequence ID" value="NZ_SOEC01000009.1"/>
</dbReference>
<keyword evidence="6 9" id="KW-1133">Transmembrane helix</keyword>
<dbReference type="PANTHER" id="PTHR35011:SF4">
    <property type="entry name" value="SLL1102 PROTEIN"/>
    <property type="match status" value="1"/>
</dbReference>
<dbReference type="OrthoDB" id="9795655at2"/>
<keyword evidence="5 9" id="KW-0812">Transmembrane</keyword>
<name>A0A4R8G0R3_9GAMM</name>